<keyword evidence="3" id="KW-1185">Reference proteome</keyword>
<sequence length="185" mass="21935">MIYLLFIPVITFQIWFAFYLFKMRRDDKVMFRFCEVRSDMIQFIHESHQEALTKRDYAVVRWLIERTNQVTLEFDAVKHSFNLGSILRTMRQIDHSVIKPTRNARRVDNPEVARLYGELLNCTVIAFKAYTPFLSSRVMIKVVVGIAKLAVKVGAYKAVLWATELQDRWGRLRTAEKQYWIPNHC</sequence>
<name>A0A212T852_9BACT</name>
<keyword evidence="1" id="KW-0812">Transmembrane</keyword>
<proteinExistence type="predicted"/>
<dbReference type="AlphaFoldDB" id="A0A212T852"/>
<keyword evidence="1" id="KW-1133">Transmembrane helix</keyword>
<dbReference type="RefSeq" id="WP_088841950.1">
    <property type="nucleotide sequence ID" value="NZ_FYEW01000001.1"/>
</dbReference>
<evidence type="ECO:0000256" key="1">
    <source>
        <dbReference type="SAM" id="Phobius"/>
    </source>
</evidence>
<accession>A0A212T852</accession>
<evidence type="ECO:0000313" key="2">
    <source>
        <dbReference type="EMBL" id="SNC62237.1"/>
    </source>
</evidence>
<dbReference type="EMBL" id="FYEW01000001">
    <property type="protein sequence ID" value="SNC62237.1"/>
    <property type="molecule type" value="Genomic_DNA"/>
</dbReference>
<keyword evidence="1" id="KW-0472">Membrane</keyword>
<gene>
    <name evidence="2" type="ORF">SAMN06265337_0630</name>
</gene>
<feature type="transmembrane region" description="Helical" evidence="1">
    <location>
        <begin position="6"/>
        <end position="22"/>
    </location>
</feature>
<dbReference type="Proteomes" id="UP000198131">
    <property type="component" value="Unassembled WGS sequence"/>
</dbReference>
<protein>
    <submittedName>
        <fullName evidence="2">Uncharacterized protein</fullName>
    </submittedName>
</protein>
<reference evidence="3" key="1">
    <citation type="submission" date="2017-06" db="EMBL/GenBank/DDBJ databases">
        <authorList>
            <person name="Varghese N."/>
            <person name="Submissions S."/>
        </authorList>
    </citation>
    <scope>NUCLEOTIDE SEQUENCE [LARGE SCALE GENOMIC DNA]</scope>
    <source>
        <strain evidence="3">DSM 11116</strain>
    </source>
</reference>
<organism evidence="2 3">
    <name type="scientific">Hymenobacter gelipurpurascens</name>
    <dbReference type="NCBI Taxonomy" id="89968"/>
    <lineage>
        <taxon>Bacteria</taxon>
        <taxon>Pseudomonadati</taxon>
        <taxon>Bacteroidota</taxon>
        <taxon>Cytophagia</taxon>
        <taxon>Cytophagales</taxon>
        <taxon>Hymenobacteraceae</taxon>
        <taxon>Hymenobacter</taxon>
    </lineage>
</organism>
<evidence type="ECO:0000313" key="3">
    <source>
        <dbReference type="Proteomes" id="UP000198131"/>
    </source>
</evidence>